<reference evidence="11 12" key="1">
    <citation type="journal article" date="2007" name="Nature">
        <title>Evolution of genes and genomes on the Drosophila phylogeny.</title>
        <authorList>
            <consortium name="Drosophila 12 Genomes Consortium"/>
            <person name="Clark A.G."/>
            <person name="Eisen M.B."/>
            <person name="Smith D.R."/>
            <person name="Bergman C.M."/>
            <person name="Oliver B."/>
            <person name="Markow T.A."/>
            <person name="Kaufman T.C."/>
            <person name="Kellis M."/>
            <person name="Gelbart W."/>
            <person name="Iyer V.N."/>
            <person name="Pollard D.A."/>
            <person name="Sackton T.B."/>
            <person name="Larracuente A.M."/>
            <person name="Singh N.D."/>
            <person name="Abad J.P."/>
            <person name="Abt D.N."/>
            <person name="Adryan B."/>
            <person name="Aguade M."/>
            <person name="Akashi H."/>
            <person name="Anderson W.W."/>
            <person name="Aquadro C.F."/>
            <person name="Ardell D.H."/>
            <person name="Arguello R."/>
            <person name="Artieri C.G."/>
            <person name="Barbash D.A."/>
            <person name="Barker D."/>
            <person name="Barsanti P."/>
            <person name="Batterham P."/>
            <person name="Batzoglou S."/>
            <person name="Begun D."/>
            <person name="Bhutkar A."/>
            <person name="Blanco E."/>
            <person name="Bosak S.A."/>
            <person name="Bradley R.K."/>
            <person name="Brand A.D."/>
            <person name="Brent M.R."/>
            <person name="Brooks A.N."/>
            <person name="Brown R.H."/>
            <person name="Butlin R.K."/>
            <person name="Caggese C."/>
            <person name="Calvi B.R."/>
            <person name="Bernardo de Carvalho A."/>
            <person name="Caspi A."/>
            <person name="Castrezana S."/>
            <person name="Celniker S.E."/>
            <person name="Chang J.L."/>
            <person name="Chapple C."/>
            <person name="Chatterji S."/>
            <person name="Chinwalla A."/>
            <person name="Civetta A."/>
            <person name="Clifton S.W."/>
            <person name="Comeron J.M."/>
            <person name="Costello J.C."/>
            <person name="Coyne J.A."/>
            <person name="Daub J."/>
            <person name="David R.G."/>
            <person name="Delcher A.L."/>
            <person name="Delehaunty K."/>
            <person name="Do C.B."/>
            <person name="Ebling H."/>
            <person name="Edwards K."/>
            <person name="Eickbush T."/>
            <person name="Evans J.D."/>
            <person name="Filipski A."/>
            <person name="Findeiss S."/>
            <person name="Freyhult E."/>
            <person name="Fulton L."/>
            <person name="Fulton R."/>
            <person name="Garcia A.C."/>
            <person name="Gardiner A."/>
            <person name="Garfield D.A."/>
            <person name="Garvin B.E."/>
            <person name="Gibson G."/>
            <person name="Gilbert D."/>
            <person name="Gnerre S."/>
            <person name="Godfrey J."/>
            <person name="Good R."/>
            <person name="Gotea V."/>
            <person name="Gravely B."/>
            <person name="Greenberg A.J."/>
            <person name="Griffiths-Jones S."/>
            <person name="Gross S."/>
            <person name="Guigo R."/>
            <person name="Gustafson E.A."/>
            <person name="Haerty W."/>
            <person name="Hahn M.W."/>
            <person name="Halligan D.L."/>
            <person name="Halpern A.L."/>
            <person name="Halter G.M."/>
            <person name="Han M.V."/>
            <person name="Heger A."/>
            <person name="Hillier L."/>
            <person name="Hinrichs A.S."/>
            <person name="Holmes I."/>
            <person name="Hoskins R.A."/>
            <person name="Hubisz M.J."/>
            <person name="Hultmark D."/>
            <person name="Huntley M.A."/>
            <person name="Jaffe D.B."/>
            <person name="Jagadeeshan S."/>
            <person name="Jeck W.R."/>
            <person name="Johnson J."/>
            <person name="Jones C.D."/>
            <person name="Jordan W.C."/>
            <person name="Karpen G.H."/>
            <person name="Kataoka E."/>
            <person name="Keightley P.D."/>
            <person name="Kheradpour P."/>
            <person name="Kirkness E.F."/>
            <person name="Koerich L.B."/>
            <person name="Kristiansen K."/>
            <person name="Kudrna D."/>
            <person name="Kulathinal R.J."/>
            <person name="Kumar S."/>
            <person name="Kwok R."/>
            <person name="Lander E."/>
            <person name="Langley C.H."/>
            <person name="Lapoint R."/>
            <person name="Lazzaro B.P."/>
            <person name="Lee S.J."/>
            <person name="Levesque L."/>
            <person name="Li R."/>
            <person name="Lin C.F."/>
            <person name="Lin M.F."/>
            <person name="Lindblad-Toh K."/>
            <person name="Llopart A."/>
            <person name="Long M."/>
            <person name="Low L."/>
            <person name="Lozovsky E."/>
            <person name="Lu J."/>
            <person name="Luo M."/>
            <person name="Machado C.A."/>
            <person name="Makalowski W."/>
            <person name="Marzo M."/>
            <person name="Matsuda M."/>
            <person name="Matzkin L."/>
            <person name="McAllister B."/>
            <person name="McBride C.S."/>
            <person name="McKernan B."/>
            <person name="McKernan K."/>
            <person name="Mendez-Lago M."/>
            <person name="Minx P."/>
            <person name="Mollenhauer M.U."/>
            <person name="Montooth K."/>
            <person name="Mount S.M."/>
            <person name="Mu X."/>
            <person name="Myers E."/>
            <person name="Negre B."/>
            <person name="Newfeld S."/>
            <person name="Nielsen R."/>
            <person name="Noor M.A."/>
            <person name="O'Grady P."/>
            <person name="Pachter L."/>
            <person name="Papaceit M."/>
            <person name="Parisi M.J."/>
            <person name="Parisi M."/>
            <person name="Parts L."/>
            <person name="Pedersen J.S."/>
            <person name="Pesole G."/>
            <person name="Phillippy A.M."/>
            <person name="Ponting C.P."/>
            <person name="Pop M."/>
            <person name="Porcelli D."/>
            <person name="Powell J.R."/>
            <person name="Prohaska S."/>
            <person name="Pruitt K."/>
            <person name="Puig M."/>
            <person name="Quesneville H."/>
            <person name="Ram K.R."/>
            <person name="Rand D."/>
            <person name="Rasmussen M.D."/>
            <person name="Reed L.K."/>
            <person name="Reenan R."/>
            <person name="Reily A."/>
            <person name="Remington K.A."/>
            <person name="Rieger T.T."/>
            <person name="Ritchie M.G."/>
            <person name="Robin C."/>
            <person name="Rogers Y.H."/>
            <person name="Rohde C."/>
            <person name="Rozas J."/>
            <person name="Rubenfield M.J."/>
            <person name="Ruiz A."/>
            <person name="Russo S."/>
            <person name="Salzberg S.L."/>
            <person name="Sanchez-Gracia A."/>
            <person name="Saranga D.J."/>
            <person name="Sato H."/>
            <person name="Schaeffer S.W."/>
            <person name="Schatz M.C."/>
            <person name="Schlenke T."/>
            <person name="Schwartz R."/>
            <person name="Segarra C."/>
            <person name="Singh R.S."/>
            <person name="Sirot L."/>
            <person name="Sirota M."/>
            <person name="Sisneros N.B."/>
            <person name="Smith C.D."/>
            <person name="Smith T.F."/>
            <person name="Spieth J."/>
            <person name="Stage D.E."/>
            <person name="Stark A."/>
            <person name="Stephan W."/>
            <person name="Strausberg R.L."/>
            <person name="Strempel S."/>
            <person name="Sturgill D."/>
            <person name="Sutton G."/>
            <person name="Sutton G.G."/>
            <person name="Tao W."/>
            <person name="Teichmann S."/>
            <person name="Tobari Y.N."/>
            <person name="Tomimura Y."/>
            <person name="Tsolas J.M."/>
            <person name="Valente V.L."/>
            <person name="Venter E."/>
            <person name="Venter J.C."/>
            <person name="Vicario S."/>
            <person name="Vieira F.G."/>
            <person name="Vilella A.J."/>
            <person name="Villasante A."/>
            <person name="Walenz B."/>
            <person name="Wang J."/>
            <person name="Wasserman M."/>
            <person name="Watts T."/>
            <person name="Wilson D."/>
            <person name="Wilson R.K."/>
            <person name="Wing R.A."/>
            <person name="Wolfner M.F."/>
            <person name="Wong A."/>
            <person name="Wong G.K."/>
            <person name="Wu C.I."/>
            <person name="Wu G."/>
            <person name="Yamamoto D."/>
            <person name="Yang H.P."/>
            <person name="Yang S.P."/>
            <person name="Yorke J.A."/>
            <person name="Yoshida K."/>
            <person name="Zdobnov E."/>
            <person name="Zhang P."/>
            <person name="Zhang Y."/>
            <person name="Zimin A.V."/>
            <person name="Baldwin J."/>
            <person name="Abdouelleil A."/>
            <person name="Abdulkadir J."/>
            <person name="Abebe A."/>
            <person name="Abera B."/>
            <person name="Abreu J."/>
            <person name="Acer S.C."/>
            <person name="Aftuck L."/>
            <person name="Alexander A."/>
            <person name="An P."/>
            <person name="Anderson E."/>
            <person name="Anderson S."/>
            <person name="Arachi H."/>
            <person name="Azer M."/>
            <person name="Bachantsang P."/>
            <person name="Barry A."/>
            <person name="Bayul T."/>
            <person name="Berlin A."/>
            <person name="Bessette D."/>
            <person name="Bloom T."/>
            <person name="Blye J."/>
            <person name="Boguslavskiy L."/>
            <person name="Bonnet C."/>
            <person name="Boukhgalter B."/>
            <person name="Bourzgui I."/>
            <person name="Brown A."/>
            <person name="Cahill P."/>
            <person name="Channer S."/>
            <person name="Cheshatsang Y."/>
            <person name="Chuda L."/>
            <person name="Citroen M."/>
            <person name="Collymore A."/>
            <person name="Cooke P."/>
            <person name="Costello M."/>
            <person name="D'Aco K."/>
            <person name="Daza R."/>
            <person name="De Haan G."/>
            <person name="DeGray S."/>
            <person name="DeMaso C."/>
            <person name="Dhargay N."/>
            <person name="Dooley K."/>
            <person name="Dooley E."/>
            <person name="Doricent M."/>
            <person name="Dorje P."/>
            <person name="Dorjee K."/>
            <person name="Dupes A."/>
            <person name="Elong R."/>
            <person name="Falk J."/>
            <person name="Farina A."/>
            <person name="Faro S."/>
            <person name="Ferguson D."/>
            <person name="Fisher S."/>
            <person name="Foley C.D."/>
            <person name="Franke A."/>
            <person name="Friedrich D."/>
            <person name="Gadbois L."/>
            <person name="Gearin G."/>
            <person name="Gearin C.R."/>
            <person name="Giannoukos G."/>
            <person name="Goode T."/>
            <person name="Graham J."/>
            <person name="Grandbois E."/>
            <person name="Grewal S."/>
            <person name="Gyaltsen K."/>
            <person name="Hafez N."/>
            <person name="Hagos B."/>
            <person name="Hall J."/>
            <person name="Henson C."/>
            <person name="Hollinger A."/>
            <person name="Honan T."/>
            <person name="Huard M.D."/>
            <person name="Hughes L."/>
            <person name="Hurhula B."/>
            <person name="Husby M.E."/>
            <person name="Kamat A."/>
            <person name="Kanga B."/>
            <person name="Kashin S."/>
            <person name="Khazanovich D."/>
            <person name="Kisner P."/>
            <person name="Lance K."/>
            <person name="Lara M."/>
            <person name="Lee W."/>
            <person name="Lennon N."/>
            <person name="Letendre F."/>
            <person name="LeVine R."/>
            <person name="Lipovsky A."/>
            <person name="Liu X."/>
            <person name="Liu J."/>
            <person name="Liu S."/>
            <person name="Lokyitsang T."/>
            <person name="Lokyitsang Y."/>
            <person name="Lubonja R."/>
            <person name="Lui A."/>
            <person name="MacDonald P."/>
            <person name="Magnisalis V."/>
            <person name="Maru K."/>
            <person name="Matthews C."/>
            <person name="McCusker W."/>
            <person name="McDonough S."/>
            <person name="Mehta T."/>
            <person name="Meldrim J."/>
            <person name="Meneus L."/>
            <person name="Mihai O."/>
            <person name="Mihalev A."/>
            <person name="Mihova T."/>
            <person name="Mittelman R."/>
            <person name="Mlenga V."/>
            <person name="Montmayeur A."/>
            <person name="Mulrain L."/>
            <person name="Navidi A."/>
            <person name="Naylor J."/>
            <person name="Negash T."/>
            <person name="Nguyen T."/>
            <person name="Nguyen N."/>
            <person name="Nicol R."/>
            <person name="Norbu C."/>
            <person name="Norbu N."/>
            <person name="Novod N."/>
            <person name="O'Neill B."/>
            <person name="Osman S."/>
            <person name="Markiewicz E."/>
            <person name="Oyono O.L."/>
            <person name="Patti C."/>
            <person name="Phunkhang P."/>
            <person name="Pierre F."/>
            <person name="Priest M."/>
            <person name="Raghuraman S."/>
            <person name="Rege F."/>
            <person name="Reyes R."/>
            <person name="Rise C."/>
            <person name="Rogov P."/>
            <person name="Ross K."/>
            <person name="Ryan E."/>
            <person name="Settipalli S."/>
            <person name="Shea T."/>
            <person name="Sherpa N."/>
            <person name="Shi L."/>
            <person name="Shih D."/>
            <person name="Sparrow T."/>
            <person name="Spaulding J."/>
            <person name="Stalker J."/>
            <person name="Stange-Thomann N."/>
            <person name="Stavropoulos S."/>
            <person name="Stone C."/>
            <person name="Strader C."/>
            <person name="Tesfaye S."/>
            <person name="Thomson T."/>
            <person name="Thoulutsang Y."/>
            <person name="Thoulutsang D."/>
            <person name="Topham K."/>
            <person name="Topping I."/>
            <person name="Tsamla T."/>
            <person name="Vassiliev H."/>
            <person name="Vo A."/>
            <person name="Wangchuk T."/>
            <person name="Wangdi T."/>
            <person name="Weiand M."/>
            <person name="Wilkinson J."/>
            <person name="Wilson A."/>
            <person name="Yadav S."/>
            <person name="Young G."/>
            <person name="Yu Q."/>
            <person name="Zembek L."/>
            <person name="Zhong D."/>
            <person name="Zimmer A."/>
            <person name="Zwirko Z."/>
            <person name="Jaffe D.B."/>
            <person name="Alvarez P."/>
            <person name="Brockman W."/>
            <person name="Butler J."/>
            <person name="Chin C."/>
            <person name="Gnerre S."/>
            <person name="Grabherr M."/>
            <person name="Kleber M."/>
            <person name="Mauceli E."/>
            <person name="MacCallum I."/>
        </authorList>
    </citation>
    <scope>NUCLEOTIDE SEQUENCE [LARGE SCALE GENOMIC DNA]</scope>
    <source>
        <strain evidence="12">Rob3c / Tucson 14021-0248.25</strain>
    </source>
</reference>
<dbReference type="CDD" id="cd02570">
    <property type="entry name" value="PseudoU_synth_EcTruA"/>
    <property type="match status" value="1"/>
</dbReference>
<dbReference type="PANTHER" id="PTHR46377">
    <property type="entry name" value="DUAL SPECIFICITY PROTEIN PHOSPHATASE 19"/>
    <property type="match status" value="1"/>
</dbReference>
<dbReference type="PROSITE" id="PS50056">
    <property type="entry name" value="TYR_PHOSPHATASE_2"/>
    <property type="match status" value="1"/>
</dbReference>
<dbReference type="HOGENOM" id="CLU_564143_0_0_1"/>
<dbReference type="PANTHER" id="PTHR46377:SF1">
    <property type="entry name" value="DUAL SPECIFICITY PROTEIN PHOSPHATASE 19"/>
    <property type="match status" value="1"/>
</dbReference>
<dbReference type="InterPro" id="IPR020094">
    <property type="entry name" value="TruA/RsuA/RluB/E/F_N"/>
</dbReference>
<accession>B4HVB8</accession>
<dbReference type="InterPro" id="IPR001406">
    <property type="entry name" value="PsdUridine_synth_TruA"/>
</dbReference>
<dbReference type="GO" id="GO:0005759">
    <property type="term" value="C:mitochondrial matrix"/>
    <property type="evidence" value="ECO:0007669"/>
    <property type="project" value="EnsemblMetazoa"/>
</dbReference>
<dbReference type="CDD" id="cd14498">
    <property type="entry name" value="DSP"/>
    <property type="match status" value="1"/>
</dbReference>
<dbReference type="OMA" id="ETTVTYM"/>
<dbReference type="GO" id="GO:0008579">
    <property type="term" value="F:JUN kinase phosphatase activity"/>
    <property type="evidence" value="ECO:0007669"/>
    <property type="project" value="TreeGrafter"/>
</dbReference>
<organism evidence="12">
    <name type="scientific">Drosophila sechellia</name>
    <name type="common">Fruit fly</name>
    <dbReference type="NCBI Taxonomy" id="7238"/>
    <lineage>
        <taxon>Eukaryota</taxon>
        <taxon>Metazoa</taxon>
        <taxon>Ecdysozoa</taxon>
        <taxon>Arthropoda</taxon>
        <taxon>Hexapoda</taxon>
        <taxon>Insecta</taxon>
        <taxon>Pterygota</taxon>
        <taxon>Neoptera</taxon>
        <taxon>Endopterygota</taxon>
        <taxon>Diptera</taxon>
        <taxon>Brachycera</taxon>
        <taxon>Muscomorpha</taxon>
        <taxon>Ephydroidea</taxon>
        <taxon>Drosophilidae</taxon>
        <taxon>Drosophila</taxon>
        <taxon>Sophophora</taxon>
    </lineage>
</organism>
<dbReference type="STRING" id="7238.B4HVB8"/>
<evidence type="ECO:0000256" key="2">
    <source>
        <dbReference type="ARBA" id="ARBA00022694"/>
    </source>
</evidence>
<evidence type="ECO:0000259" key="9">
    <source>
        <dbReference type="PROSITE" id="PS50054"/>
    </source>
</evidence>
<dbReference type="Proteomes" id="UP000001292">
    <property type="component" value="Unassembled WGS sequence"/>
</dbReference>
<dbReference type="GO" id="GO:0009982">
    <property type="term" value="F:pseudouridine synthase activity"/>
    <property type="evidence" value="ECO:0007669"/>
    <property type="project" value="InterPro"/>
</dbReference>
<evidence type="ECO:0000256" key="8">
    <source>
        <dbReference type="ARBA" id="ARBA00079774"/>
    </source>
</evidence>
<evidence type="ECO:0000256" key="6">
    <source>
        <dbReference type="ARBA" id="ARBA00072027"/>
    </source>
</evidence>
<feature type="domain" description="Tyrosine specific protein phosphatases" evidence="10">
    <location>
        <begin position="431"/>
        <end position="483"/>
    </location>
</feature>
<evidence type="ECO:0000256" key="4">
    <source>
        <dbReference type="ARBA" id="ARBA00022912"/>
    </source>
</evidence>
<dbReference type="Pfam" id="PF01416">
    <property type="entry name" value="PseudoU_synth_1"/>
    <property type="match status" value="1"/>
</dbReference>
<dbReference type="InterPro" id="IPR029021">
    <property type="entry name" value="Prot-tyrosine_phosphatase-like"/>
</dbReference>
<dbReference type="Pfam" id="PF00782">
    <property type="entry name" value="DSPc"/>
    <property type="match status" value="1"/>
</dbReference>
<dbReference type="InterPro" id="IPR016130">
    <property type="entry name" value="Tyr_Pase_AS"/>
</dbReference>
<evidence type="ECO:0000313" key="11">
    <source>
        <dbReference type="EMBL" id="EDW49883.1"/>
    </source>
</evidence>
<protein>
    <recommendedName>
        <fullName evidence="6">tRNA pseudouridine synthase-like 1</fullName>
    </recommendedName>
    <alternativeName>
        <fullName evidence="8">tRNA pseudouridylate synthase-like 1</fullName>
    </alternativeName>
    <alternativeName>
        <fullName evidence="7">tRNA-uridine isomerase-like 1</fullName>
    </alternativeName>
</protein>
<dbReference type="FunFam" id="3.90.190.10:FF:000261">
    <property type="entry name" value="MAP kinase phosphatase-1"/>
    <property type="match status" value="1"/>
</dbReference>
<dbReference type="SMART" id="SM00195">
    <property type="entry name" value="DSPc"/>
    <property type="match status" value="1"/>
</dbReference>
<comment type="similarity">
    <text evidence="1">Belongs to the tRNA pseudouridine synthase TruA family.</text>
</comment>
<dbReference type="PROSITE" id="PS00383">
    <property type="entry name" value="TYR_PHOSPHATASE_1"/>
    <property type="match status" value="1"/>
</dbReference>
<dbReference type="InterPro" id="IPR000340">
    <property type="entry name" value="Dual-sp_phosphatase_cat-dom"/>
</dbReference>
<dbReference type="InterPro" id="IPR020422">
    <property type="entry name" value="TYR_PHOSPHATASE_DUAL_dom"/>
</dbReference>
<evidence type="ECO:0000256" key="1">
    <source>
        <dbReference type="ARBA" id="ARBA00009375"/>
    </source>
</evidence>
<dbReference type="Gene3D" id="3.30.70.660">
    <property type="entry name" value="Pseudouridine synthase I, catalytic domain, C-terminal subdomain"/>
    <property type="match status" value="1"/>
</dbReference>
<dbReference type="PhylomeDB" id="B4HVB8"/>
<dbReference type="Gene3D" id="3.90.190.10">
    <property type="entry name" value="Protein tyrosine phosphatase superfamily"/>
    <property type="match status" value="1"/>
</dbReference>
<dbReference type="InterPro" id="IPR020103">
    <property type="entry name" value="PsdUridine_synth_cat_dom_sf"/>
</dbReference>
<dbReference type="InterPro" id="IPR020095">
    <property type="entry name" value="PsdUridine_synth_TruA_C"/>
</dbReference>
<dbReference type="GO" id="GO:0003723">
    <property type="term" value="F:RNA binding"/>
    <property type="evidence" value="ECO:0007669"/>
    <property type="project" value="InterPro"/>
</dbReference>
<dbReference type="FunFam" id="3.30.70.580:FF:000011">
    <property type="entry name" value="tRNA pseudouridine synthase"/>
    <property type="match status" value="1"/>
</dbReference>
<dbReference type="PROSITE" id="PS50054">
    <property type="entry name" value="TYR_PHOSPHATASE_DUAL"/>
    <property type="match status" value="1"/>
</dbReference>
<evidence type="ECO:0000256" key="5">
    <source>
        <dbReference type="ARBA" id="ARBA00023235"/>
    </source>
</evidence>
<dbReference type="EMBL" id="CH480817">
    <property type="protein sequence ID" value="EDW49883.1"/>
    <property type="molecule type" value="Genomic_DNA"/>
</dbReference>
<name>B4HVB8_DROSE</name>
<gene>
    <name evidence="11" type="primary">Dsec\GM14299</name>
    <name evidence="11" type="ORF">Dsec_GM14299</name>
</gene>
<keyword evidence="5" id="KW-0413">Isomerase</keyword>
<sequence>MHRYLLNISYIGTTFRGIQKTVNKLERSRLDTNSIQGCLELALQVFHPTNEIHTVLSSRTDAGVHALHSTVQVDLERTNGQPYDTTILTGVLNRTLNKQRLPIRVLSSKLVANSFHCRYDATGRTYLYRFAVAKDPPLGDCSLRNRSFETFIPIEEIDRCYFLQSSSFDIKRVQAASRMFIGVHDFRTFMSVSRQKVSRDHPMFTVRKIDEINIRPGETRALSSNAILAAETYNYWDIEIRAKSFLYKQVRRIVGALIALGNGRIDERCLYQMLTIPSKNSWDHQCTTEKRTFNTAMILLYELQRRMGNLRPTATVVTTPTGVRYIERRTSSVCVEDIAQCSQQLDPHKYGFVVDTKPDSLPACILSDFLYLGSQDAVSPDNIIKYKITHILSVGIQTPEVEWPLPVNCKFLPCLDLPETDLITYILPASMEFIEDAHRSQGCVLVHCNAGVSRSPSVVIGYLMQRRDMCYEDAYNLVKSWRPCIQPNAGFIQQLKRSD</sequence>
<keyword evidence="2" id="KW-0819">tRNA processing</keyword>
<dbReference type="AlphaFoldDB" id="B4HVB8"/>
<evidence type="ECO:0000256" key="7">
    <source>
        <dbReference type="ARBA" id="ARBA00078635"/>
    </source>
</evidence>
<keyword evidence="12" id="KW-1185">Reference proteome</keyword>
<evidence type="ECO:0000259" key="10">
    <source>
        <dbReference type="PROSITE" id="PS50056"/>
    </source>
</evidence>
<proteinExistence type="inferred from homology"/>
<dbReference type="Gene3D" id="3.30.70.580">
    <property type="entry name" value="Pseudouridine synthase I, catalytic domain, N-terminal subdomain"/>
    <property type="match status" value="1"/>
</dbReference>
<keyword evidence="4" id="KW-0904">Protein phosphatase</keyword>
<dbReference type="HAMAP" id="MF_00171">
    <property type="entry name" value="TruA"/>
    <property type="match status" value="1"/>
</dbReference>
<dbReference type="SUPFAM" id="SSF52799">
    <property type="entry name" value="(Phosphotyrosine protein) phosphatases II"/>
    <property type="match status" value="1"/>
</dbReference>
<dbReference type="SUPFAM" id="SSF55120">
    <property type="entry name" value="Pseudouridine synthase"/>
    <property type="match status" value="1"/>
</dbReference>
<dbReference type="InterPro" id="IPR020097">
    <property type="entry name" value="PsdUridine_synth_TruA_a/b_dom"/>
</dbReference>
<dbReference type="InterPro" id="IPR000387">
    <property type="entry name" value="Tyr_Pase_dom"/>
</dbReference>
<evidence type="ECO:0000256" key="3">
    <source>
        <dbReference type="ARBA" id="ARBA00022801"/>
    </source>
</evidence>
<dbReference type="GO" id="GO:0001522">
    <property type="term" value="P:pseudouridine synthesis"/>
    <property type="evidence" value="ECO:0007669"/>
    <property type="project" value="InterPro"/>
</dbReference>
<dbReference type="GO" id="GO:0008033">
    <property type="term" value="P:tRNA processing"/>
    <property type="evidence" value="ECO:0007669"/>
    <property type="project" value="UniProtKB-KW"/>
</dbReference>
<evidence type="ECO:0000313" key="12">
    <source>
        <dbReference type="Proteomes" id="UP000001292"/>
    </source>
</evidence>
<feature type="domain" description="Tyrosine-protein phosphatase" evidence="9">
    <location>
        <begin position="361"/>
        <end position="499"/>
    </location>
</feature>
<keyword evidence="3" id="KW-0378">Hydrolase</keyword>